<evidence type="ECO:0000313" key="3">
    <source>
        <dbReference type="EMBL" id="KJF44888.1"/>
    </source>
</evidence>
<feature type="transmembrane region" description="Helical" evidence="2">
    <location>
        <begin position="35"/>
        <end position="55"/>
    </location>
</feature>
<keyword evidence="2" id="KW-0472">Membrane</keyword>
<keyword evidence="2" id="KW-1133">Transmembrane helix</keyword>
<organism evidence="3 4">
    <name type="scientific">Draconibacterium sediminis</name>
    <dbReference type="NCBI Taxonomy" id="1544798"/>
    <lineage>
        <taxon>Bacteria</taxon>
        <taxon>Pseudomonadati</taxon>
        <taxon>Bacteroidota</taxon>
        <taxon>Bacteroidia</taxon>
        <taxon>Marinilabiliales</taxon>
        <taxon>Prolixibacteraceae</taxon>
        <taxon>Draconibacterium</taxon>
    </lineage>
</organism>
<dbReference type="STRING" id="1544798.LH29_05500"/>
<comment type="caution">
    <text evidence="3">The sequence shown here is derived from an EMBL/GenBank/DDBJ whole genome shotgun (WGS) entry which is preliminary data.</text>
</comment>
<sequence length="251" mass="29368">MGKAFDFIYSVAKHGFLKHICFQNKNRMGKRKINGWHYTLEVLVVFIGVTAGFLLNNWREENVEKKLEAKYLNSFYKDVQNNESQIDTLVTSSQLKADKLISILKATELVNKPLTEELAGEIVTEIIYIEWLSATNDTYEDIINSGNLNLISDYQLKEKISSYYTFLNEIKNVEHYYQKHMDSYGFPVLYKTVNLLTQEFINKESYQTLEFTNMYLGVISLIQQNNNSYRKALDKNRELQEALRHALNLEE</sequence>
<reference evidence="3 4" key="1">
    <citation type="submission" date="2014-09" db="EMBL/GenBank/DDBJ databases">
        <title>Draft Genome Sequence of Draconibacterium sp. JN14CK-3.</title>
        <authorList>
            <person name="Dong C."/>
            <person name="Lai Q."/>
            <person name="Shao Z."/>
        </authorList>
    </citation>
    <scope>NUCLEOTIDE SEQUENCE [LARGE SCALE GENOMIC DNA]</scope>
    <source>
        <strain evidence="3 4">JN14CK-3</strain>
    </source>
</reference>
<dbReference type="EMBL" id="JRHC01000001">
    <property type="protein sequence ID" value="KJF44888.1"/>
    <property type="molecule type" value="Genomic_DNA"/>
</dbReference>
<protein>
    <submittedName>
        <fullName evidence="3">Uncharacterized protein</fullName>
    </submittedName>
</protein>
<evidence type="ECO:0000313" key="4">
    <source>
        <dbReference type="Proteomes" id="UP000032544"/>
    </source>
</evidence>
<evidence type="ECO:0000256" key="1">
    <source>
        <dbReference type="SAM" id="Coils"/>
    </source>
</evidence>
<evidence type="ECO:0000256" key="2">
    <source>
        <dbReference type="SAM" id="Phobius"/>
    </source>
</evidence>
<dbReference type="Proteomes" id="UP000032544">
    <property type="component" value="Unassembled WGS sequence"/>
</dbReference>
<proteinExistence type="predicted"/>
<keyword evidence="4" id="KW-1185">Reference proteome</keyword>
<accession>A0A0D8JG92</accession>
<name>A0A0D8JG92_9BACT</name>
<keyword evidence="2" id="KW-0812">Transmembrane</keyword>
<dbReference type="AlphaFoldDB" id="A0A0D8JG92"/>
<keyword evidence="1" id="KW-0175">Coiled coil</keyword>
<gene>
    <name evidence="3" type="ORF">LH29_05500</name>
</gene>
<feature type="coiled-coil region" evidence="1">
    <location>
        <begin position="222"/>
        <end position="249"/>
    </location>
</feature>